<accession>A0A0A2T675</accession>
<protein>
    <submittedName>
        <fullName evidence="7">Cation transporter</fullName>
    </submittedName>
</protein>
<feature type="domain" description="Sodium/calcium exchanger membrane region" evidence="6">
    <location>
        <begin position="3"/>
        <end position="148"/>
    </location>
</feature>
<evidence type="ECO:0000256" key="2">
    <source>
        <dbReference type="ARBA" id="ARBA00022692"/>
    </source>
</evidence>
<dbReference type="PANTHER" id="PTHR10846">
    <property type="entry name" value="SODIUM/POTASSIUM/CALCIUM EXCHANGER"/>
    <property type="match status" value="1"/>
</dbReference>
<name>A0A0A2T675_9BACI</name>
<dbReference type="STRING" id="1385514.N782_20120"/>
<keyword evidence="3 5" id="KW-1133">Transmembrane helix</keyword>
<proteinExistence type="predicted"/>
<evidence type="ECO:0000256" key="3">
    <source>
        <dbReference type="ARBA" id="ARBA00022989"/>
    </source>
</evidence>
<evidence type="ECO:0000259" key="6">
    <source>
        <dbReference type="Pfam" id="PF01699"/>
    </source>
</evidence>
<dbReference type="GO" id="GO:0005262">
    <property type="term" value="F:calcium channel activity"/>
    <property type="evidence" value="ECO:0007669"/>
    <property type="project" value="TreeGrafter"/>
</dbReference>
<dbReference type="RefSeq" id="WP_036823307.1">
    <property type="nucleotide sequence ID" value="NZ_AVBF01000071.1"/>
</dbReference>
<gene>
    <name evidence="7" type="ORF">N782_20120</name>
</gene>
<dbReference type="Proteomes" id="UP000030147">
    <property type="component" value="Unassembled WGS sequence"/>
</dbReference>
<dbReference type="InterPro" id="IPR004481">
    <property type="entry name" value="K/Na/Ca-exchanger"/>
</dbReference>
<dbReference type="Gene3D" id="1.20.1420.30">
    <property type="entry name" value="NCX, central ion-binding region"/>
    <property type="match status" value="1"/>
</dbReference>
<evidence type="ECO:0000256" key="1">
    <source>
        <dbReference type="ARBA" id="ARBA00004141"/>
    </source>
</evidence>
<feature type="transmembrane region" description="Helical" evidence="5">
    <location>
        <begin position="298"/>
        <end position="318"/>
    </location>
</feature>
<dbReference type="PANTHER" id="PTHR10846:SF8">
    <property type="entry name" value="INNER MEMBRANE PROTEIN YRBG"/>
    <property type="match status" value="1"/>
</dbReference>
<sequence>MIILSFSISAIVVIIGAIYLNQFGDVISKKTSLSGAAVGTFLIAGATSLPEVTTSITAVYIDNADIAVGNMLGSNVFNLLIIAVMDVLYRKQRLFQAVSARANIPTASIGLLFMITLIVALFRPGTIELFNIGIEMLVIFVLYFLYVFFTSSSGEQEEDVPEKDYSKRSAVVGFIIAAVVVFISGSVLSISGDRLAQVTGMNASFVGSILIAAATSLPELVAVLAAIRYSNYSIAIGSILGSNLFNIQILALTDVFYRKEPILKAVATSNLYTACLGIFMTLVVMYSLLRANKNQNTLVYATPSIIMVVVYLVVSYMLF</sequence>
<dbReference type="InterPro" id="IPR044880">
    <property type="entry name" value="NCX_ion-bd_dom_sf"/>
</dbReference>
<evidence type="ECO:0000313" key="7">
    <source>
        <dbReference type="EMBL" id="KGP71297.1"/>
    </source>
</evidence>
<feature type="transmembrane region" description="Helical" evidence="5">
    <location>
        <begin position="170"/>
        <end position="191"/>
    </location>
</feature>
<keyword evidence="8" id="KW-1185">Reference proteome</keyword>
<dbReference type="GO" id="GO:0005886">
    <property type="term" value="C:plasma membrane"/>
    <property type="evidence" value="ECO:0007669"/>
    <property type="project" value="TreeGrafter"/>
</dbReference>
<dbReference type="eggNOG" id="COG0530">
    <property type="taxonomic scope" value="Bacteria"/>
</dbReference>
<dbReference type="InterPro" id="IPR004837">
    <property type="entry name" value="NaCa_Exmemb"/>
</dbReference>
<reference evidence="7 8" key="1">
    <citation type="journal article" date="2015" name="Stand. Genomic Sci.">
        <title>High quality draft genome sequence of the moderately halophilic bacterium Pontibacillus yanchengensis Y32(T) and comparison among Pontibacillus genomes.</title>
        <authorList>
            <person name="Huang J."/>
            <person name="Qiao Z.X."/>
            <person name="Tang J.W."/>
            <person name="Wang G."/>
        </authorList>
    </citation>
    <scope>NUCLEOTIDE SEQUENCE [LARGE SCALE GENOMIC DNA]</scope>
    <source>
        <strain evidence="7 8">Y32</strain>
    </source>
</reference>
<feature type="transmembrane region" description="Helical" evidence="5">
    <location>
        <begin position="101"/>
        <end position="123"/>
    </location>
</feature>
<feature type="transmembrane region" description="Helical" evidence="5">
    <location>
        <begin position="271"/>
        <end position="289"/>
    </location>
</feature>
<dbReference type="EMBL" id="AVBF01000071">
    <property type="protein sequence ID" value="KGP71297.1"/>
    <property type="molecule type" value="Genomic_DNA"/>
</dbReference>
<dbReference type="GO" id="GO:0008273">
    <property type="term" value="F:calcium, potassium:sodium antiporter activity"/>
    <property type="evidence" value="ECO:0007669"/>
    <property type="project" value="TreeGrafter"/>
</dbReference>
<feature type="transmembrane region" description="Helical" evidence="5">
    <location>
        <begin position="232"/>
        <end position="251"/>
    </location>
</feature>
<feature type="domain" description="Sodium/calcium exchanger membrane region" evidence="6">
    <location>
        <begin position="170"/>
        <end position="318"/>
    </location>
</feature>
<dbReference type="GO" id="GO:0006874">
    <property type="term" value="P:intracellular calcium ion homeostasis"/>
    <property type="evidence" value="ECO:0007669"/>
    <property type="project" value="TreeGrafter"/>
</dbReference>
<feature type="transmembrane region" description="Helical" evidence="5">
    <location>
        <begin position="67"/>
        <end position="89"/>
    </location>
</feature>
<evidence type="ECO:0000256" key="5">
    <source>
        <dbReference type="SAM" id="Phobius"/>
    </source>
</evidence>
<dbReference type="AlphaFoldDB" id="A0A0A2T675"/>
<evidence type="ECO:0000313" key="8">
    <source>
        <dbReference type="Proteomes" id="UP000030147"/>
    </source>
</evidence>
<comment type="subcellular location">
    <subcellularLocation>
        <location evidence="1">Membrane</location>
        <topology evidence="1">Multi-pass membrane protein</topology>
    </subcellularLocation>
</comment>
<feature type="transmembrane region" description="Helical" evidence="5">
    <location>
        <begin position="203"/>
        <end position="225"/>
    </location>
</feature>
<keyword evidence="2 5" id="KW-0812">Transmembrane</keyword>
<feature type="transmembrane region" description="Helical" evidence="5">
    <location>
        <begin position="129"/>
        <end position="149"/>
    </location>
</feature>
<organism evidence="7 8">
    <name type="scientific">Pontibacillus yanchengensis Y32</name>
    <dbReference type="NCBI Taxonomy" id="1385514"/>
    <lineage>
        <taxon>Bacteria</taxon>
        <taxon>Bacillati</taxon>
        <taxon>Bacillota</taxon>
        <taxon>Bacilli</taxon>
        <taxon>Bacillales</taxon>
        <taxon>Bacillaceae</taxon>
        <taxon>Pontibacillus</taxon>
    </lineage>
</organism>
<dbReference type="Pfam" id="PF01699">
    <property type="entry name" value="Na_Ca_ex"/>
    <property type="match status" value="2"/>
</dbReference>
<evidence type="ECO:0000256" key="4">
    <source>
        <dbReference type="ARBA" id="ARBA00023136"/>
    </source>
</evidence>
<dbReference type="OrthoDB" id="9794225at2"/>
<feature type="transmembrane region" description="Helical" evidence="5">
    <location>
        <begin position="6"/>
        <end position="24"/>
    </location>
</feature>
<keyword evidence="4 5" id="KW-0472">Membrane</keyword>
<comment type="caution">
    <text evidence="7">The sequence shown here is derived from an EMBL/GenBank/DDBJ whole genome shotgun (WGS) entry which is preliminary data.</text>
</comment>